<evidence type="ECO:0000256" key="10">
    <source>
        <dbReference type="RuleBase" id="RU363066"/>
    </source>
</evidence>
<gene>
    <name evidence="11" type="ORF">SAMN04488001_2880</name>
</gene>
<evidence type="ECO:0000256" key="3">
    <source>
        <dbReference type="ARBA" id="ARBA00012054"/>
    </source>
</evidence>
<dbReference type="InterPro" id="IPR027417">
    <property type="entry name" value="P-loop_NTPase"/>
</dbReference>
<dbReference type="FunFam" id="3.40.50.300:FF:000522">
    <property type="entry name" value="Gluconokinase"/>
    <property type="match status" value="1"/>
</dbReference>
<keyword evidence="6 10" id="KW-0418">Kinase</keyword>
<dbReference type="Pfam" id="PF13671">
    <property type="entry name" value="AAA_33"/>
    <property type="match status" value="1"/>
</dbReference>
<dbReference type="PANTHER" id="PTHR43442">
    <property type="entry name" value="GLUCONOKINASE-RELATED"/>
    <property type="match status" value="1"/>
</dbReference>
<dbReference type="GO" id="GO:0019521">
    <property type="term" value="P:D-gluconate metabolic process"/>
    <property type="evidence" value="ECO:0007669"/>
    <property type="project" value="UniProtKB-KW"/>
</dbReference>
<dbReference type="EMBL" id="FNOI01000005">
    <property type="protein sequence ID" value="SDX29163.1"/>
    <property type="molecule type" value="Genomic_DNA"/>
</dbReference>
<evidence type="ECO:0000313" key="12">
    <source>
        <dbReference type="Proteomes" id="UP000199441"/>
    </source>
</evidence>
<name>A0A1H3AHS1_9RHOB</name>
<dbReference type="Proteomes" id="UP000199441">
    <property type="component" value="Unassembled WGS sequence"/>
</dbReference>
<keyword evidence="12" id="KW-1185">Reference proteome</keyword>
<sequence length="159" mass="16801">MGVAGSGKSSVGLAVAEQLGAVYLDGDDLHPQSNIDKMAAGRPLQDDDRAPWLDKVGDVLAHAAVPTLIGCSALKRSYRDRIRQACPRVVCAHLVGARSVIEARMAARTGHFMPVSLLDSQFATLQPLEPDEAGVAVDIAQDLDAVVAELVARLTAQHL</sequence>
<dbReference type="AlphaFoldDB" id="A0A1H3AHS1"/>
<evidence type="ECO:0000256" key="1">
    <source>
        <dbReference type="ARBA" id="ARBA00004761"/>
    </source>
</evidence>
<evidence type="ECO:0000256" key="6">
    <source>
        <dbReference type="ARBA" id="ARBA00022777"/>
    </source>
</evidence>
<comment type="catalytic activity">
    <reaction evidence="9 10">
        <text>D-gluconate + ATP = 6-phospho-D-gluconate + ADP + H(+)</text>
        <dbReference type="Rhea" id="RHEA:19433"/>
        <dbReference type="ChEBI" id="CHEBI:15378"/>
        <dbReference type="ChEBI" id="CHEBI:18391"/>
        <dbReference type="ChEBI" id="CHEBI:30616"/>
        <dbReference type="ChEBI" id="CHEBI:58759"/>
        <dbReference type="ChEBI" id="CHEBI:456216"/>
        <dbReference type="EC" id="2.7.1.12"/>
    </reaction>
</comment>
<dbReference type="Gene3D" id="3.40.50.300">
    <property type="entry name" value="P-loop containing nucleotide triphosphate hydrolases"/>
    <property type="match status" value="1"/>
</dbReference>
<dbReference type="GO" id="GO:0046316">
    <property type="term" value="F:gluconokinase activity"/>
    <property type="evidence" value="ECO:0007669"/>
    <property type="project" value="UniProtKB-EC"/>
</dbReference>
<dbReference type="InterPro" id="IPR006001">
    <property type="entry name" value="Therm_gnt_kin"/>
</dbReference>
<evidence type="ECO:0000256" key="8">
    <source>
        <dbReference type="ARBA" id="ARBA00023064"/>
    </source>
</evidence>
<dbReference type="GO" id="GO:0005737">
    <property type="term" value="C:cytoplasm"/>
    <property type="evidence" value="ECO:0007669"/>
    <property type="project" value="TreeGrafter"/>
</dbReference>
<keyword evidence="7 10" id="KW-0067">ATP-binding</keyword>
<dbReference type="NCBIfam" id="TIGR01313">
    <property type="entry name" value="therm_gnt_kin"/>
    <property type="match status" value="1"/>
</dbReference>
<protein>
    <recommendedName>
        <fullName evidence="3 10">Gluconokinase</fullName>
        <ecNumber evidence="3 10">2.7.1.12</ecNumber>
    </recommendedName>
</protein>
<dbReference type="CDD" id="cd02021">
    <property type="entry name" value="GntK"/>
    <property type="match status" value="1"/>
</dbReference>
<comment type="similarity">
    <text evidence="2 10">Belongs to the gluconokinase GntK/GntV family.</text>
</comment>
<accession>A0A1H3AHS1</accession>
<evidence type="ECO:0000256" key="9">
    <source>
        <dbReference type="ARBA" id="ARBA00048090"/>
    </source>
</evidence>
<evidence type="ECO:0000256" key="2">
    <source>
        <dbReference type="ARBA" id="ARBA00008420"/>
    </source>
</evidence>
<reference evidence="12" key="1">
    <citation type="submission" date="2016-10" db="EMBL/GenBank/DDBJ databases">
        <authorList>
            <person name="Varghese N."/>
            <person name="Submissions S."/>
        </authorList>
    </citation>
    <scope>NUCLEOTIDE SEQUENCE [LARGE SCALE GENOMIC DNA]</scope>
    <source>
        <strain evidence="12">DSM 26922</strain>
    </source>
</reference>
<keyword evidence="8" id="KW-0311">Gluconate utilization</keyword>
<dbReference type="GO" id="GO:0005524">
    <property type="term" value="F:ATP binding"/>
    <property type="evidence" value="ECO:0007669"/>
    <property type="project" value="UniProtKB-KW"/>
</dbReference>
<keyword evidence="5 10" id="KW-0547">Nucleotide-binding</keyword>
<dbReference type="STRING" id="670155.SAMN04488001_2880"/>
<evidence type="ECO:0000256" key="5">
    <source>
        <dbReference type="ARBA" id="ARBA00022741"/>
    </source>
</evidence>
<dbReference type="PANTHER" id="PTHR43442:SF3">
    <property type="entry name" value="GLUCONOKINASE-RELATED"/>
    <property type="match status" value="1"/>
</dbReference>
<dbReference type="SUPFAM" id="SSF52540">
    <property type="entry name" value="P-loop containing nucleoside triphosphate hydrolases"/>
    <property type="match status" value="1"/>
</dbReference>
<proteinExistence type="inferred from homology"/>
<dbReference type="EC" id="2.7.1.12" evidence="3 10"/>
<evidence type="ECO:0000256" key="4">
    <source>
        <dbReference type="ARBA" id="ARBA00022679"/>
    </source>
</evidence>
<comment type="pathway">
    <text evidence="1">Carbohydrate acid metabolism.</text>
</comment>
<evidence type="ECO:0000313" key="11">
    <source>
        <dbReference type="EMBL" id="SDX29163.1"/>
    </source>
</evidence>
<organism evidence="11 12">
    <name type="scientific">Litoreibacter albidus</name>
    <dbReference type="NCBI Taxonomy" id="670155"/>
    <lineage>
        <taxon>Bacteria</taxon>
        <taxon>Pseudomonadati</taxon>
        <taxon>Pseudomonadota</taxon>
        <taxon>Alphaproteobacteria</taxon>
        <taxon>Rhodobacterales</taxon>
        <taxon>Roseobacteraceae</taxon>
        <taxon>Litoreibacter</taxon>
    </lineage>
</organism>
<keyword evidence="4 10" id="KW-0808">Transferase</keyword>
<dbReference type="OrthoDB" id="9795716at2"/>
<evidence type="ECO:0000256" key="7">
    <source>
        <dbReference type="ARBA" id="ARBA00022840"/>
    </source>
</evidence>